<feature type="transmembrane region" description="Helical" evidence="2">
    <location>
        <begin position="193"/>
        <end position="212"/>
    </location>
</feature>
<dbReference type="InterPro" id="IPR007577">
    <property type="entry name" value="GlycoTrfase_DXD_sugar-bd_CS"/>
</dbReference>
<keyword evidence="1 3" id="KW-0808">Transferase</keyword>
<keyword evidence="2" id="KW-0472">Membrane</keyword>
<comment type="caution">
    <text evidence="3">The sequence shown here is derived from an EMBL/GenBank/DDBJ whole genome shotgun (WGS) entry which is preliminary data.</text>
</comment>
<protein>
    <submittedName>
        <fullName evidence="3">Glycosyltransferase family 32 protein</fullName>
    </submittedName>
</protein>
<dbReference type="AlphaFoldDB" id="A0A0M0JF02"/>
<keyword evidence="2" id="KW-0812">Transmembrane</keyword>
<keyword evidence="4" id="KW-1185">Reference proteome</keyword>
<keyword evidence="2" id="KW-1133">Transmembrane helix</keyword>
<dbReference type="InterPro" id="IPR051706">
    <property type="entry name" value="Glycosyltransferase_domain"/>
</dbReference>
<sequence length="259" mass="29238">MYKTADLPAKWADVPGAWAALHPAPEYQYVLWTDATLRELIAREYAWLLPTYDAYPHPTQRWDASRYAVLHLYGGLYADLDVHPVRPVDELLRGQTLLLPYTPNIGLTNAIVAATPGHPFLSFALRELPTYARRWYHVTRHFEVLTSTGSTFIWAMHMRWARMHSREVAASLIPAPDWAHGEGSSWHASDSTIVLLAFCHSHTVLALALVVLTWRWTGSRRRAALVGLAMLVSVSVQHALGLVLLETFVGRPIVWLLMS</sequence>
<name>A0A0M0JF02_9EUKA</name>
<evidence type="ECO:0000256" key="2">
    <source>
        <dbReference type="SAM" id="Phobius"/>
    </source>
</evidence>
<dbReference type="Gene3D" id="3.90.550.20">
    <property type="match status" value="1"/>
</dbReference>
<dbReference type="GO" id="GO:0000030">
    <property type="term" value="F:mannosyltransferase activity"/>
    <property type="evidence" value="ECO:0007669"/>
    <property type="project" value="TreeGrafter"/>
</dbReference>
<accession>A0A0M0JF02</accession>
<dbReference type="InterPro" id="IPR029044">
    <property type="entry name" value="Nucleotide-diphossugar_trans"/>
</dbReference>
<dbReference type="Pfam" id="PF04488">
    <property type="entry name" value="Gly_transf_sug"/>
    <property type="match status" value="1"/>
</dbReference>
<dbReference type="OrthoDB" id="3647at2759"/>
<evidence type="ECO:0000256" key="1">
    <source>
        <dbReference type="ARBA" id="ARBA00022679"/>
    </source>
</evidence>
<evidence type="ECO:0000313" key="3">
    <source>
        <dbReference type="EMBL" id="KOO25005.1"/>
    </source>
</evidence>
<dbReference type="GO" id="GO:0051999">
    <property type="term" value="P:mannosyl-inositol phosphorylceramide biosynthetic process"/>
    <property type="evidence" value="ECO:0007669"/>
    <property type="project" value="TreeGrafter"/>
</dbReference>
<evidence type="ECO:0000313" key="4">
    <source>
        <dbReference type="Proteomes" id="UP000037460"/>
    </source>
</evidence>
<reference evidence="4" key="1">
    <citation type="journal article" date="2015" name="PLoS Genet.">
        <title>Genome Sequence and Transcriptome Analyses of Chrysochromulina tobin: Metabolic Tools for Enhanced Algal Fitness in the Prominent Order Prymnesiales (Haptophyceae).</title>
        <authorList>
            <person name="Hovde B.T."/>
            <person name="Deodato C.R."/>
            <person name="Hunsperger H.M."/>
            <person name="Ryken S.A."/>
            <person name="Yost W."/>
            <person name="Jha R.K."/>
            <person name="Patterson J."/>
            <person name="Monnat R.J. Jr."/>
            <person name="Barlow S.B."/>
            <person name="Starkenburg S.R."/>
            <person name="Cattolico R.A."/>
        </authorList>
    </citation>
    <scope>NUCLEOTIDE SEQUENCE</scope>
    <source>
        <strain evidence="4">CCMP291</strain>
    </source>
</reference>
<dbReference type="SUPFAM" id="SSF53448">
    <property type="entry name" value="Nucleotide-diphospho-sugar transferases"/>
    <property type="match status" value="1"/>
</dbReference>
<organism evidence="3 4">
    <name type="scientific">Chrysochromulina tobinii</name>
    <dbReference type="NCBI Taxonomy" id="1460289"/>
    <lineage>
        <taxon>Eukaryota</taxon>
        <taxon>Haptista</taxon>
        <taxon>Haptophyta</taxon>
        <taxon>Prymnesiophyceae</taxon>
        <taxon>Prymnesiales</taxon>
        <taxon>Chrysochromulinaceae</taxon>
        <taxon>Chrysochromulina</taxon>
    </lineage>
</organism>
<proteinExistence type="predicted"/>
<dbReference type="EMBL" id="JWZX01003029">
    <property type="protein sequence ID" value="KOO25005.1"/>
    <property type="molecule type" value="Genomic_DNA"/>
</dbReference>
<gene>
    <name evidence="3" type="ORF">Ctob_006568</name>
</gene>
<dbReference type="PANTHER" id="PTHR32385:SF22">
    <property type="entry name" value="MANNOSYL PHOSPHORYLINOSITOL CERAMIDE SYNTHASE SUR1"/>
    <property type="match status" value="1"/>
</dbReference>
<dbReference type="GO" id="GO:0016020">
    <property type="term" value="C:membrane"/>
    <property type="evidence" value="ECO:0007669"/>
    <property type="project" value="GOC"/>
</dbReference>
<feature type="transmembrane region" description="Helical" evidence="2">
    <location>
        <begin position="224"/>
        <end position="249"/>
    </location>
</feature>
<dbReference type="Proteomes" id="UP000037460">
    <property type="component" value="Unassembled WGS sequence"/>
</dbReference>
<dbReference type="PANTHER" id="PTHR32385">
    <property type="entry name" value="MANNOSYL PHOSPHORYLINOSITOL CERAMIDE SYNTHASE"/>
    <property type="match status" value="1"/>
</dbReference>